<proteinExistence type="predicted"/>
<dbReference type="Proteomes" id="UP001379945">
    <property type="component" value="Unassembled WGS sequence"/>
</dbReference>
<reference evidence="1 2" key="1">
    <citation type="submission" date="2024-04" db="EMBL/GenBank/DDBJ databases">
        <title>Novel species of the genus Ideonella isolated from streams.</title>
        <authorList>
            <person name="Lu H."/>
        </authorList>
    </citation>
    <scope>NUCLEOTIDE SEQUENCE [LARGE SCALE GENOMIC DNA]</scope>
    <source>
        <strain evidence="1 2">LYT19W</strain>
    </source>
</reference>
<sequence>MASKPAHGHPLDDWLPQHQFSETHSTLVAATPARCLAAAAALNPDDDRLIGAALALREAPGRLAEALGLRGALSQRRRFGLQDFLLLENDGVHRLVYGLVGQFWRADYGLRVMNTPEQFRAFDEAGVARLALSFHTEPEAGGQRTRLITTTRLFGPDAQTLARLRPYWWLIRPVSGLIRQRLLGTVRRSAEATAAG</sequence>
<dbReference type="EMBL" id="JBBUTI010000008">
    <property type="protein sequence ID" value="MEK8047211.1"/>
    <property type="molecule type" value="Genomic_DNA"/>
</dbReference>
<keyword evidence="2" id="KW-1185">Reference proteome</keyword>
<dbReference type="RefSeq" id="WP_341399517.1">
    <property type="nucleotide sequence ID" value="NZ_JBBUTI010000008.1"/>
</dbReference>
<accession>A0ABU9C6D0</accession>
<evidence type="ECO:0000313" key="1">
    <source>
        <dbReference type="EMBL" id="MEK8047211.1"/>
    </source>
</evidence>
<comment type="caution">
    <text evidence="1">The sequence shown here is derived from an EMBL/GenBank/DDBJ whole genome shotgun (WGS) entry which is preliminary data.</text>
</comment>
<evidence type="ECO:0000313" key="2">
    <source>
        <dbReference type="Proteomes" id="UP001379945"/>
    </source>
</evidence>
<organism evidence="1 2">
    <name type="scientific">Ideonella margarita</name>
    <dbReference type="NCBI Taxonomy" id="2984191"/>
    <lineage>
        <taxon>Bacteria</taxon>
        <taxon>Pseudomonadati</taxon>
        <taxon>Pseudomonadota</taxon>
        <taxon>Betaproteobacteria</taxon>
        <taxon>Burkholderiales</taxon>
        <taxon>Sphaerotilaceae</taxon>
        <taxon>Ideonella</taxon>
    </lineage>
</organism>
<name>A0ABU9C6D0_9BURK</name>
<evidence type="ECO:0008006" key="3">
    <source>
        <dbReference type="Google" id="ProtNLM"/>
    </source>
</evidence>
<gene>
    <name evidence="1" type="ORF">AACH00_12695</name>
</gene>
<protein>
    <recommendedName>
        <fullName evidence="3">DUF2867 domain-containing protein</fullName>
    </recommendedName>
</protein>